<dbReference type="InterPro" id="IPR041358">
    <property type="entry name" value="Raf1_N"/>
</dbReference>
<dbReference type="HAMAP" id="MF_00856">
    <property type="entry name" value="Raf1"/>
    <property type="match status" value="1"/>
</dbReference>
<comment type="function">
    <text evidence="6">A major RuBisCO chaperone. Acts after GroEL-GroES chaperonin to fold and/or assemble the large subunit of RuBisCO (ccbL, rbcL). Cooperates with RbcX in RbcL folding, plays the major role in assembly of dimers into RbcL(8)-Raf1(8) intermediate complexes. RbcS replaces Raf1, leading to holoenzyme formation.</text>
</comment>
<dbReference type="Pfam" id="PF18579">
    <property type="entry name" value="Raf1_HTH"/>
    <property type="match status" value="1"/>
</dbReference>
<sequence length="366" mass="41169">MSIEPDDLTPEGAIDTVALLQALRRKEGSWVDWGQACQQLQKAGLSPQGIFEETGFEPIQQNQITIAAQVYESLRAAETDPEVLSHFQQRGSDLLYEFRILAQGDRQQAATLAWQKKLDVDGAHDIAKAIKNYSRLTSLPSGFTQEMGDVIAHYYWQLARQQRDLAQRSRLIAQGFSYVVSETARRELEKLLTDLSVVKGQGQPRLPLYRLDSEEELPRIIPLICDFPVPLATFHDVPSISAIAPFNAIQSAAPMTWVPLPGWQVILKAMDPLGFLCPAEKLPADLPNQETHFDESLASKTVLIVIDRGQTAWQGDRYFLVNQDGLELQWFPEPPDIPLLGQLVLVLRPKKVLDETVILEPWLLEE</sequence>
<comment type="subunit">
    <text evidence="6">Homodimer. Forms an RbcL(8)-Raf1(8) complex. Forms complexes of many stoichiometries with RbcL with and without RbcS. RbcX and Raf1 can bind simultaneously to RbcL.</text>
</comment>
<comment type="similarity">
    <text evidence="6">Belongs to the RAF family.</text>
</comment>
<reference evidence="10" key="2">
    <citation type="submission" date="2022-01" db="EMBL/GenBank/DDBJ databases">
        <authorList>
            <person name="Zivanovic Y."/>
            <person name="Moreira D."/>
            <person name="Lopez-Garcia P."/>
        </authorList>
    </citation>
    <scope>NUCLEOTIDE SEQUENCE</scope>
    <source>
        <strain evidence="10">G9</strain>
    </source>
</reference>
<accession>A0ABT6F2E6</accession>
<dbReference type="Pfam" id="PF18578">
    <property type="entry name" value="Raf1_N"/>
    <property type="match status" value="1"/>
</dbReference>
<dbReference type="InterPro" id="IPR037494">
    <property type="entry name" value="RAF1"/>
</dbReference>
<evidence type="ECO:0000313" key="11">
    <source>
        <dbReference type="Proteomes" id="UP001154265"/>
    </source>
</evidence>
<evidence type="ECO:0000256" key="5">
    <source>
        <dbReference type="ARBA" id="ARBA00023859"/>
    </source>
</evidence>
<evidence type="ECO:0000313" key="10">
    <source>
        <dbReference type="EMBL" id="MDG2992035.1"/>
    </source>
</evidence>
<dbReference type="EMBL" id="JAKKUT010000007">
    <property type="protein sequence ID" value="MDG2992035.1"/>
    <property type="molecule type" value="Genomic_DNA"/>
</dbReference>
<reference evidence="10" key="1">
    <citation type="journal article" date="2022" name="Genome Biol. Evol.">
        <title>A New Gene Family Diagnostic for Intracellular Biomineralization of Amorphous Ca Carbonates by Cyanobacteria.</title>
        <authorList>
            <person name="Benzerara K."/>
            <person name="Duprat E."/>
            <person name="Bitard-Feildel T."/>
            <person name="Caumes G."/>
            <person name="Cassier-Chauvat C."/>
            <person name="Chauvat F."/>
            <person name="Dezi M."/>
            <person name="Diop S.I."/>
            <person name="Gaschignard G."/>
            <person name="Gorgen S."/>
            <person name="Gugger M."/>
            <person name="Lopez-Garcia P."/>
            <person name="Millet M."/>
            <person name="Skouri-Panet F."/>
            <person name="Moreira D."/>
            <person name="Callebaut I."/>
        </authorList>
    </citation>
    <scope>NUCLEOTIDE SEQUENCE</scope>
    <source>
        <strain evidence="10">G9</strain>
    </source>
</reference>
<keyword evidence="2 6" id="KW-0602">Photosynthesis</keyword>
<dbReference type="InterPro" id="IPR040781">
    <property type="entry name" value="Raf1_HTH"/>
</dbReference>
<comment type="caution">
    <text evidence="10">The sequence shown here is derived from an EMBL/GenBank/DDBJ whole genome shotgun (WGS) entry which is preliminary data.</text>
</comment>
<evidence type="ECO:0000259" key="8">
    <source>
        <dbReference type="Pfam" id="PF18578"/>
    </source>
</evidence>
<keyword evidence="4 6" id="KW-0120">Carbon dioxide fixation</keyword>
<evidence type="ECO:0000259" key="9">
    <source>
        <dbReference type="Pfam" id="PF18579"/>
    </source>
</evidence>
<evidence type="ECO:0000256" key="3">
    <source>
        <dbReference type="ARBA" id="ARBA00023186"/>
    </source>
</evidence>
<evidence type="ECO:0000256" key="4">
    <source>
        <dbReference type="ARBA" id="ARBA00023300"/>
    </source>
</evidence>
<protein>
    <recommendedName>
        <fullName evidence="5 6">RuBisCO accumulation factor 1</fullName>
    </recommendedName>
</protein>
<feature type="domain" description="Rubisco accumulation factor 1 helix turn helix" evidence="9">
    <location>
        <begin position="16"/>
        <end position="74"/>
    </location>
</feature>
<organism evidence="10 11">
    <name type="scientific">Candidatus Synechococcus calcipolaris G9</name>
    <dbReference type="NCBI Taxonomy" id="1497997"/>
    <lineage>
        <taxon>Bacteria</taxon>
        <taxon>Bacillati</taxon>
        <taxon>Cyanobacteriota</taxon>
        <taxon>Cyanophyceae</taxon>
        <taxon>Synechococcales</taxon>
        <taxon>Synechococcaceae</taxon>
        <taxon>Synechococcus</taxon>
    </lineage>
</organism>
<dbReference type="Pfam" id="PF18087">
    <property type="entry name" value="RuBisCo_chap_C"/>
    <property type="match status" value="1"/>
</dbReference>
<comment type="domain">
    <text evidence="6">Has 3 domains, the N-terminal alpha-helical domain, an extended flexible linker and the C-terminal beta-sheet domain. The 2 C-terminal beta-sheet domains are swapped and pack against each other to form the dimer interface.</text>
</comment>
<keyword evidence="1 6" id="KW-0963">Cytoplasm</keyword>
<dbReference type="Proteomes" id="UP001154265">
    <property type="component" value="Unassembled WGS sequence"/>
</dbReference>
<comment type="caution">
    <text evidence="6">Lacks conserved residue(s) required for the propagation of feature annotation.</text>
</comment>
<dbReference type="PANTHER" id="PTHR35299:SF6">
    <property type="entry name" value="RUBISCO ACCUMULATION FACTOR 1"/>
    <property type="match status" value="1"/>
</dbReference>
<dbReference type="PANTHER" id="PTHR35299">
    <property type="entry name" value="RUBISCO ACCUMULATION FACTOR 1"/>
    <property type="match status" value="1"/>
</dbReference>
<gene>
    <name evidence="6" type="primary">raf1</name>
    <name evidence="10" type="ORF">L3556_14005</name>
</gene>
<evidence type="ECO:0000256" key="2">
    <source>
        <dbReference type="ARBA" id="ARBA00022531"/>
    </source>
</evidence>
<feature type="domain" description="Rubisco accumulation factor 1 C-terminal" evidence="7">
    <location>
        <begin position="206"/>
        <end position="351"/>
    </location>
</feature>
<dbReference type="InterPro" id="IPR046382">
    <property type="entry name" value="Raf1_cyn"/>
</dbReference>
<dbReference type="InterPro" id="IPR040858">
    <property type="entry name" value="Raf1_C"/>
</dbReference>
<name>A0ABT6F2E6_9SYNE</name>
<keyword evidence="3 6" id="KW-0143">Chaperone</keyword>
<comment type="subcellular location">
    <subcellularLocation>
        <location evidence="6">Cytoplasm</location>
    </subcellularLocation>
</comment>
<keyword evidence="11" id="KW-1185">Reference proteome</keyword>
<evidence type="ECO:0000256" key="6">
    <source>
        <dbReference type="HAMAP-Rule" id="MF_00856"/>
    </source>
</evidence>
<dbReference type="RefSeq" id="WP_277867958.1">
    <property type="nucleotide sequence ID" value="NZ_JAKKUT010000007.1"/>
</dbReference>
<feature type="domain" description="Rubisco accumulation factor 1 alpha-helical" evidence="8">
    <location>
        <begin position="87"/>
        <end position="192"/>
    </location>
</feature>
<evidence type="ECO:0000256" key="1">
    <source>
        <dbReference type="ARBA" id="ARBA00022490"/>
    </source>
</evidence>
<evidence type="ECO:0000259" key="7">
    <source>
        <dbReference type="Pfam" id="PF18087"/>
    </source>
</evidence>
<proteinExistence type="inferred from homology"/>